<accession>A0A1V6SU43</accession>
<evidence type="ECO:0000256" key="2">
    <source>
        <dbReference type="ARBA" id="ARBA00023125"/>
    </source>
</evidence>
<dbReference type="InterPro" id="IPR001138">
    <property type="entry name" value="Zn2Cys6_DnaBD"/>
</dbReference>
<dbReference type="Pfam" id="PF11951">
    <property type="entry name" value="Fungal_trans_2"/>
    <property type="match status" value="1"/>
</dbReference>
<dbReference type="AlphaFoldDB" id="A0A1V6SU43"/>
<keyword evidence="1" id="KW-0805">Transcription regulation</keyword>
<dbReference type="InterPro" id="IPR053178">
    <property type="entry name" value="Osmoadaptation_assoc"/>
</dbReference>
<dbReference type="GO" id="GO:0003677">
    <property type="term" value="F:DNA binding"/>
    <property type="evidence" value="ECO:0007669"/>
    <property type="project" value="UniProtKB-KW"/>
</dbReference>
<dbReference type="Pfam" id="PF00172">
    <property type="entry name" value="Zn_clus"/>
    <property type="match status" value="1"/>
</dbReference>
<sequence length="481" mass="53997">MVGVPRSRGCRTCVKRRVKCDERVPGCAKCETYGQPCPGYDKGFKFIAGKPYRTKRKQPVLQDGGISEKQQPGCSSFDISSSSIDTGSSSPDSILVVAPKVEPSILVSADLNVLQSLNVLIDDFSQPAPATQNNVVTHWFGFLPSVYGCNQTLDVTIKSFVAHHFGKTFQNEQMVHFARSSYGEALHRLRKSLTHSSEAFSTHVFCAVVLLCMYELFADTDNPESWMKHAKGLGQLIKARGPDRYRNDLDITLLKASRGLVVMHSMFSGEDCFLASDDWHKMMREQYTANMPKDLHDVIEEFFAFFTYTPSLVHKLYRLKEMDVSTPQALQIISAALEEALGLQARTGVWHEKYTKIAPPPVEVPSWRCDPLFPNILTYSDMIYATIYCGYYSCMVIVHEALRTFAYPGPHEAMVIHFRDQICKSVEYCGGGVLGPYRMGFALRVAMEVADPVTKIWLIARLQEFSKFYAAAQPENHTAIS</sequence>
<comment type="caution">
    <text evidence="6">The sequence shown here is derived from an EMBL/GenBank/DDBJ whole genome shotgun (WGS) entry which is preliminary data.</text>
</comment>
<evidence type="ECO:0000313" key="6">
    <source>
        <dbReference type="EMBL" id="OQE17551.1"/>
    </source>
</evidence>
<dbReference type="CDD" id="cd00067">
    <property type="entry name" value="GAL4"/>
    <property type="match status" value="1"/>
</dbReference>
<name>A0A1V6SU43_9EURO</name>
<evidence type="ECO:0000259" key="5">
    <source>
        <dbReference type="PROSITE" id="PS50048"/>
    </source>
</evidence>
<organism evidence="6 7">
    <name type="scientific">Penicillium steckii</name>
    <dbReference type="NCBI Taxonomy" id="303698"/>
    <lineage>
        <taxon>Eukaryota</taxon>
        <taxon>Fungi</taxon>
        <taxon>Dikarya</taxon>
        <taxon>Ascomycota</taxon>
        <taxon>Pezizomycotina</taxon>
        <taxon>Eurotiomycetes</taxon>
        <taxon>Eurotiomycetidae</taxon>
        <taxon>Eurotiales</taxon>
        <taxon>Aspergillaceae</taxon>
        <taxon>Penicillium</taxon>
    </lineage>
</organism>
<evidence type="ECO:0000313" key="7">
    <source>
        <dbReference type="Proteomes" id="UP000191285"/>
    </source>
</evidence>
<dbReference type="OrthoDB" id="4314040at2759"/>
<dbReference type="SMART" id="SM00066">
    <property type="entry name" value="GAL4"/>
    <property type="match status" value="1"/>
</dbReference>
<reference evidence="7" key="1">
    <citation type="journal article" date="2017" name="Nat. Microbiol.">
        <title>Global analysis of biosynthetic gene clusters reveals vast potential of secondary metabolite production in Penicillium species.</title>
        <authorList>
            <person name="Nielsen J.C."/>
            <person name="Grijseels S."/>
            <person name="Prigent S."/>
            <person name="Ji B."/>
            <person name="Dainat J."/>
            <person name="Nielsen K.F."/>
            <person name="Frisvad J.C."/>
            <person name="Workman M."/>
            <person name="Nielsen J."/>
        </authorList>
    </citation>
    <scope>NUCLEOTIDE SEQUENCE [LARGE SCALE GENOMIC DNA]</scope>
    <source>
        <strain evidence="7">IBT 24891</strain>
    </source>
</reference>
<dbReference type="Gene3D" id="4.10.240.10">
    <property type="entry name" value="Zn(2)-C6 fungal-type DNA-binding domain"/>
    <property type="match status" value="1"/>
</dbReference>
<keyword evidence="4" id="KW-0539">Nucleus</keyword>
<dbReference type="STRING" id="303698.A0A1V6SU43"/>
<keyword evidence="3" id="KW-0804">Transcription</keyword>
<dbReference type="PANTHER" id="PTHR38111:SF5">
    <property type="entry name" value="TRANSCRIPTION FACTOR DOMAIN-CONTAINING PROTEIN"/>
    <property type="match status" value="1"/>
</dbReference>
<dbReference type="SUPFAM" id="SSF57701">
    <property type="entry name" value="Zn2/Cys6 DNA-binding domain"/>
    <property type="match status" value="1"/>
</dbReference>
<keyword evidence="7" id="KW-1185">Reference proteome</keyword>
<dbReference type="GO" id="GO:0008270">
    <property type="term" value="F:zinc ion binding"/>
    <property type="evidence" value="ECO:0007669"/>
    <property type="project" value="InterPro"/>
</dbReference>
<evidence type="ECO:0000256" key="1">
    <source>
        <dbReference type="ARBA" id="ARBA00023015"/>
    </source>
</evidence>
<dbReference type="EMBL" id="MLKD01000020">
    <property type="protein sequence ID" value="OQE17551.1"/>
    <property type="molecule type" value="Genomic_DNA"/>
</dbReference>
<evidence type="ECO:0000256" key="4">
    <source>
        <dbReference type="ARBA" id="ARBA00023242"/>
    </source>
</evidence>
<dbReference type="Proteomes" id="UP000191285">
    <property type="component" value="Unassembled WGS sequence"/>
</dbReference>
<dbReference type="InterPro" id="IPR021858">
    <property type="entry name" value="Fun_TF"/>
</dbReference>
<dbReference type="PROSITE" id="PS50048">
    <property type="entry name" value="ZN2_CY6_FUNGAL_2"/>
    <property type="match status" value="1"/>
</dbReference>
<protein>
    <recommendedName>
        <fullName evidence="5">Zn(2)-C6 fungal-type domain-containing protein</fullName>
    </recommendedName>
</protein>
<dbReference type="InterPro" id="IPR036864">
    <property type="entry name" value="Zn2-C6_fun-type_DNA-bd_sf"/>
</dbReference>
<gene>
    <name evidence="6" type="ORF">PENSTE_c020G07086</name>
</gene>
<dbReference type="PANTHER" id="PTHR38111">
    <property type="entry name" value="ZN(2)-C6 FUNGAL-TYPE DOMAIN-CONTAINING PROTEIN-RELATED"/>
    <property type="match status" value="1"/>
</dbReference>
<proteinExistence type="predicted"/>
<evidence type="ECO:0000256" key="3">
    <source>
        <dbReference type="ARBA" id="ARBA00023163"/>
    </source>
</evidence>
<dbReference type="GO" id="GO:0000981">
    <property type="term" value="F:DNA-binding transcription factor activity, RNA polymerase II-specific"/>
    <property type="evidence" value="ECO:0007669"/>
    <property type="project" value="InterPro"/>
</dbReference>
<keyword evidence="2" id="KW-0238">DNA-binding</keyword>
<feature type="domain" description="Zn(2)-C6 fungal-type" evidence="5">
    <location>
        <begin position="9"/>
        <end position="37"/>
    </location>
</feature>